<accession>A0A9P8IAN8</accession>
<feature type="compositionally biased region" description="Basic and acidic residues" evidence="2">
    <location>
        <begin position="1194"/>
        <end position="1213"/>
    </location>
</feature>
<dbReference type="GO" id="GO:0016906">
    <property type="term" value="F:sterol 3-beta-glucosyltransferase activity"/>
    <property type="evidence" value="ECO:0007669"/>
    <property type="project" value="UniProtKB-ARBA"/>
</dbReference>
<feature type="compositionally biased region" description="Polar residues" evidence="2">
    <location>
        <begin position="20"/>
        <end position="34"/>
    </location>
</feature>
<feature type="compositionally biased region" description="Polar residues" evidence="2">
    <location>
        <begin position="1028"/>
        <end position="1042"/>
    </location>
</feature>
<name>A0A9P8IAN8_9PEZI</name>
<dbReference type="PANTHER" id="PTHR48050:SF13">
    <property type="entry name" value="STEROL 3-BETA-GLUCOSYLTRANSFERASE UGT80A2"/>
    <property type="match status" value="1"/>
</dbReference>
<dbReference type="InterPro" id="IPR004276">
    <property type="entry name" value="GlycoTrans_28_N"/>
</dbReference>
<dbReference type="OrthoDB" id="5835829at2759"/>
<feature type="domain" description="Glycosyltransferase family 28 N-terminal" evidence="3">
    <location>
        <begin position="167"/>
        <end position="234"/>
    </location>
</feature>
<feature type="compositionally biased region" description="Pro residues" evidence="2">
    <location>
        <begin position="1"/>
        <end position="10"/>
    </location>
</feature>
<evidence type="ECO:0000259" key="4">
    <source>
        <dbReference type="Pfam" id="PF06722"/>
    </source>
</evidence>
<keyword evidence="6" id="KW-1185">Reference proteome</keyword>
<feature type="compositionally biased region" description="Basic and acidic residues" evidence="2">
    <location>
        <begin position="1158"/>
        <end position="1183"/>
    </location>
</feature>
<dbReference type="PROSITE" id="PS50330">
    <property type="entry name" value="UIM"/>
    <property type="match status" value="1"/>
</dbReference>
<feature type="region of interest" description="Disordered" evidence="2">
    <location>
        <begin position="1"/>
        <end position="84"/>
    </location>
</feature>
<evidence type="ECO:0000313" key="6">
    <source>
        <dbReference type="Proteomes" id="UP000698800"/>
    </source>
</evidence>
<feature type="region of interest" description="Disordered" evidence="2">
    <location>
        <begin position="758"/>
        <end position="777"/>
    </location>
</feature>
<dbReference type="Pfam" id="PF03033">
    <property type="entry name" value="Glyco_transf_28"/>
    <property type="match status" value="1"/>
</dbReference>
<reference evidence="5" key="1">
    <citation type="submission" date="2021-03" db="EMBL/GenBank/DDBJ databases">
        <title>Comparative genomics and phylogenomic investigation of the class Geoglossomycetes provide insights into ecological specialization and systematics.</title>
        <authorList>
            <person name="Melie T."/>
            <person name="Pirro S."/>
            <person name="Miller A.N."/>
            <person name="Quandt A."/>
        </authorList>
    </citation>
    <scope>NUCLEOTIDE SEQUENCE</scope>
    <source>
        <strain evidence="5">GBOQ0MN5Z8</strain>
    </source>
</reference>
<evidence type="ECO:0008006" key="7">
    <source>
        <dbReference type="Google" id="ProtNLM"/>
    </source>
</evidence>
<feature type="compositionally biased region" description="Basic and acidic residues" evidence="2">
    <location>
        <begin position="979"/>
        <end position="1026"/>
    </location>
</feature>
<dbReference type="CDD" id="cd03784">
    <property type="entry name" value="GT1_Gtf-like"/>
    <property type="match status" value="1"/>
</dbReference>
<dbReference type="GO" id="GO:0005975">
    <property type="term" value="P:carbohydrate metabolic process"/>
    <property type="evidence" value="ECO:0007669"/>
    <property type="project" value="InterPro"/>
</dbReference>
<dbReference type="Proteomes" id="UP000698800">
    <property type="component" value="Unassembled WGS sequence"/>
</dbReference>
<dbReference type="EMBL" id="JAGHQL010000049">
    <property type="protein sequence ID" value="KAH0542669.1"/>
    <property type="molecule type" value="Genomic_DNA"/>
</dbReference>
<evidence type="ECO:0000256" key="2">
    <source>
        <dbReference type="SAM" id="MobiDB-lite"/>
    </source>
</evidence>
<keyword evidence="1" id="KW-0808">Transferase</keyword>
<organism evidence="5 6">
    <name type="scientific">Glutinoglossum americanum</name>
    <dbReference type="NCBI Taxonomy" id="1670608"/>
    <lineage>
        <taxon>Eukaryota</taxon>
        <taxon>Fungi</taxon>
        <taxon>Dikarya</taxon>
        <taxon>Ascomycota</taxon>
        <taxon>Pezizomycotina</taxon>
        <taxon>Geoglossomycetes</taxon>
        <taxon>Geoglossales</taxon>
        <taxon>Geoglossaceae</taxon>
        <taxon>Glutinoglossum</taxon>
    </lineage>
</organism>
<feature type="compositionally biased region" description="Basic and acidic residues" evidence="2">
    <location>
        <begin position="1102"/>
        <end position="1119"/>
    </location>
</feature>
<dbReference type="FunFam" id="3.40.50.2000:FF:000009">
    <property type="entry name" value="Sterol 3-beta-glucosyltransferase UGT80A2"/>
    <property type="match status" value="1"/>
</dbReference>
<feature type="region of interest" description="Disordered" evidence="2">
    <location>
        <begin position="979"/>
        <end position="1042"/>
    </location>
</feature>
<feature type="compositionally biased region" description="Low complexity" evidence="2">
    <location>
        <begin position="758"/>
        <end position="774"/>
    </location>
</feature>
<dbReference type="InterPro" id="IPR002213">
    <property type="entry name" value="UDP_glucos_trans"/>
</dbReference>
<feature type="region of interest" description="Disordered" evidence="2">
    <location>
        <begin position="1097"/>
        <end position="1213"/>
    </location>
</feature>
<dbReference type="Pfam" id="PF06722">
    <property type="entry name" value="EryCIII-like_C"/>
    <property type="match status" value="1"/>
</dbReference>
<sequence length="1235" mass="132495">MASPSPPPPGTAKDPPLVATATTNSSKSHSSTGRPLSVAEGEAPGGSGAAGVGNTRDTKKARNGNDEVSEREGLVDEVPPPTYGQSYKEVEIEQDGLNTMARIADDGRVNINIDQRGRRLSNLLGSALRSQLDLQLGPEQPPGLPPGYLPPWVAGEAGQPPPPSLNIVIQVIGSRGDVQPFVSLGQTLKRAYGHRVRLATHSTFQQFVEENGLEFFNIGGDPAELMAFMVKNPGLMPGFETLRSGDIGKRRKGMYEMFKGCWRSCFEAGDGLGVEHGDGYVEDYASSDSGSSIGGNPATKPFVADAIIANPPSFAHVHCAEKMGIPLHLMFTMPWSPTQAFPHPLANIQSSNAEANLTNFISYALVEMMTWQGLGDVINRFREKSLGLEPVSVMWAPGMPAPDLAAFLSAGPPPVYIGFGSIVVDDPGAMTALVFEAVKKAGVRALVSKGWGGLGDGGLDVPPQVFMLGNVPHDWLFRHVSCVVHHGGAGTTAAGISMGKPTVVVPFFGDQPFWGAMVAKAGAGPTPTPYKSLTADRLASSILEALKPAVLERASELGSKIAQEQGSEAGARNFHDMLNPDNLRCNLAPSRTAVWRVKRTDIRLSALAATVLFNEGLLDLQHLKLYRPREYETEDGPWDPITGGASALLGTIGSLMMGVADFPVEIIKALKPKAGDASNTDTGLTHSPASRSSISLRSGADTADGGNTPDGDSNVTIKAGEQRTSSLASELSNPLPEEMSPISPSSSGNTRSSMALAMSGRLSRSNSGSRLSSSFHRVGSDCAPQAAQVTLDAAIGATKSVSRIVSASLKSPMDFTLSLARGFHNAPKLYGDTVRPSDKVTGIQSGLKAAGKEFGYGLYDGISGLITQPLKGAKDEGATGLVKGIGKGIGGLVLKPSAAFWGLPGYTFQGIAKEIQKHLGSSVQSYIIAARTAQGYEDWNSSGEEERLDIINRWHHTQAGLKNSKRKFTMFDDHMKKAEGKFGERKKSGKESGDETFTDRKKPAEQKHKGAFKRDLRSFFDRDPPDIHSQNPPTLNRESQDAQFEQAINASVTATSRGDPEEDMLIERAIRASVAELQSAREAQLSEQEAIERAIRASVLEASRDPERKDPPKYHDSTKGRVVNKKALEESLQRSLQEYSFAPEHVATPRGSSGLVDGEGHETPKGVIEESKRQDTAESRESQGRSISQEEEENLRKAIEESEKAYKQQEGDRDRVLIEEQILLQYVEQQSLKEE</sequence>
<evidence type="ECO:0000313" key="5">
    <source>
        <dbReference type="EMBL" id="KAH0542669.1"/>
    </source>
</evidence>
<evidence type="ECO:0000259" key="3">
    <source>
        <dbReference type="Pfam" id="PF03033"/>
    </source>
</evidence>
<feature type="compositionally biased region" description="Basic and acidic residues" evidence="2">
    <location>
        <begin position="56"/>
        <end position="74"/>
    </location>
</feature>
<proteinExistence type="predicted"/>
<feature type="compositionally biased region" description="Polar residues" evidence="2">
    <location>
        <begin position="710"/>
        <end position="732"/>
    </location>
</feature>
<feature type="region of interest" description="Disordered" evidence="2">
    <location>
        <begin position="674"/>
        <end position="752"/>
    </location>
</feature>
<dbReference type="InterPro" id="IPR050426">
    <property type="entry name" value="Glycosyltransferase_28"/>
</dbReference>
<comment type="caution">
    <text evidence="5">The sequence shown here is derived from an EMBL/GenBank/DDBJ whole genome shotgun (WGS) entry which is preliminary data.</text>
</comment>
<dbReference type="AlphaFoldDB" id="A0A9P8IAN8"/>
<protein>
    <recommendedName>
        <fullName evidence="7">Glycosyltransferase family 28 N-terminal domain-containing protein</fullName>
    </recommendedName>
</protein>
<gene>
    <name evidence="5" type="ORF">FGG08_002992</name>
</gene>
<dbReference type="InterPro" id="IPR010610">
    <property type="entry name" value="EryCIII-like_C"/>
</dbReference>
<dbReference type="FunFam" id="3.40.50.2000:FF:000268">
    <property type="entry name" value="Glycosyltransferase family 1 protein"/>
    <property type="match status" value="1"/>
</dbReference>
<feature type="domain" description="Erythromycin biosynthesis protein CIII-like C-terminal" evidence="4">
    <location>
        <begin position="460"/>
        <end position="557"/>
    </location>
</feature>
<feature type="compositionally biased region" description="Low complexity" evidence="2">
    <location>
        <begin position="734"/>
        <end position="752"/>
    </location>
</feature>
<dbReference type="SMART" id="SM00726">
    <property type="entry name" value="UIM"/>
    <property type="match status" value="3"/>
</dbReference>
<feature type="compositionally biased region" description="Low complexity" evidence="2">
    <location>
        <begin position="687"/>
        <end position="698"/>
    </location>
</feature>
<evidence type="ECO:0000256" key="1">
    <source>
        <dbReference type="ARBA" id="ARBA00022679"/>
    </source>
</evidence>
<dbReference type="SUPFAM" id="SSF53756">
    <property type="entry name" value="UDP-Glycosyltransferase/glycogen phosphorylase"/>
    <property type="match status" value="1"/>
</dbReference>
<dbReference type="PANTHER" id="PTHR48050">
    <property type="entry name" value="STEROL 3-BETA-GLUCOSYLTRANSFERASE"/>
    <property type="match status" value="1"/>
</dbReference>
<dbReference type="Gene3D" id="3.40.50.2000">
    <property type="entry name" value="Glycogen Phosphorylase B"/>
    <property type="match status" value="2"/>
</dbReference>
<dbReference type="InterPro" id="IPR003903">
    <property type="entry name" value="UIM_dom"/>
</dbReference>